<dbReference type="RefSeq" id="WP_109795491.1">
    <property type="nucleotide sequence ID" value="NZ_PHIG01000029.1"/>
</dbReference>
<dbReference type="Gene3D" id="3.40.50.150">
    <property type="entry name" value="Vaccinia Virus protein VP39"/>
    <property type="match status" value="1"/>
</dbReference>
<dbReference type="CDD" id="cd02440">
    <property type="entry name" value="AdoMet_MTases"/>
    <property type="match status" value="1"/>
</dbReference>
<accession>A0A2M9G3N2</accession>
<dbReference type="InterPro" id="IPR013216">
    <property type="entry name" value="Methyltransf_11"/>
</dbReference>
<feature type="domain" description="Methyltransferase type 11" evidence="1">
    <location>
        <begin position="43"/>
        <end position="136"/>
    </location>
</feature>
<gene>
    <name evidence="2" type="ORF">CVT23_07885</name>
</gene>
<proteinExistence type="predicted"/>
<evidence type="ECO:0000259" key="1">
    <source>
        <dbReference type="Pfam" id="PF08241"/>
    </source>
</evidence>
<keyword evidence="2" id="KW-0489">Methyltransferase</keyword>
<dbReference type="Proteomes" id="UP000229498">
    <property type="component" value="Unassembled WGS sequence"/>
</dbReference>
<dbReference type="GO" id="GO:0032259">
    <property type="term" value="P:methylation"/>
    <property type="evidence" value="ECO:0007669"/>
    <property type="project" value="UniProtKB-KW"/>
</dbReference>
<keyword evidence="3" id="KW-1185">Reference proteome</keyword>
<dbReference type="PANTHER" id="PTHR42912:SF80">
    <property type="entry name" value="METHYLTRANSFERASE DOMAIN-CONTAINING PROTEIN"/>
    <property type="match status" value="1"/>
</dbReference>
<dbReference type="Pfam" id="PF08241">
    <property type="entry name" value="Methyltransf_11"/>
    <property type="match status" value="1"/>
</dbReference>
<dbReference type="PANTHER" id="PTHR42912">
    <property type="entry name" value="METHYLTRANSFERASE"/>
    <property type="match status" value="1"/>
</dbReference>
<reference evidence="2 3" key="1">
    <citation type="submission" date="2017-11" db="EMBL/GenBank/DDBJ databases">
        <title>Draft genome sequence of Rhizobiales bacterium SY3-13.</title>
        <authorList>
            <person name="Sun C."/>
        </authorList>
    </citation>
    <scope>NUCLEOTIDE SEQUENCE [LARGE SCALE GENOMIC DNA]</scope>
    <source>
        <strain evidence="2 3">SY3-13</strain>
    </source>
</reference>
<evidence type="ECO:0000313" key="3">
    <source>
        <dbReference type="Proteomes" id="UP000229498"/>
    </source>
</evidence>
<dbReference type="EMBL" id="PHIG01000029">
    <property type="protein sequence ID" value="PJK30294.1"/>
    <property type="molecule type" value="Genomic_DNA"/>
</dbReference>
<dbReference type="SUPFAM" id="SSF53335">
    <property type="entry name" value="S-adenosyl-L-methionine-dependent methyltransferases"/>
    <property type="match status" value="1"/>
</dbReference>
<keyword evidence="2" id="KW-0808">Transferase</keyword>
<comment type="caution">
    <text evidence="2">The sequence shown here is derived from an EMBL/GenBank/DDBJ whole genome shotgun (WGS) entry which is preliminary data.</text>
</comment>
<protein>
    <submittedName>
        <fullName evidence="2">Methyltransferase type 11</fullName>
    </submittedName>
</protein>
<evidence type="ECO:0000313" key="2">
    <source>
        <dbReference type="EMBL" id="PJK30294.1"/>
    </source>
</evidence>
<dbReference type="GO" id="GO:0008757">
    <property type="term" value="F:S-adenosylmethionine-dependent methyltransferase activity"/>
    <property type="evidence" value="ECO:0007669"/>
    <property type="project" value="InterPro"/>
</dbReference>
<sequence>MTPTVAEKPPAEIYDEKFVPALFGQWGPVIAGLAGIGAGHRVLDVACGTGALTLACAERAGDRGRVAGLDANPEMLEVAGRKTDTVEWHEGMAEALPFESGSFDAVVSQFGMMFFDNRPRALREMARVLRPGGRLAVAVCGDVARSPGYAVFAGLLDRLFGRQVGDAFRAPFALGDRVLLGAIAGEAGLSGAAIEDHWGQVRFDSIEALVSTERACVWTLGGILDDAQFESLLAESARELAPFRGTDGRVAFDMPALILTWKKPAA</sequence>
<dbReference type="InterPro" id="IPR029063">
    <property type="entry name" value="SAM-dependent_MTases_sf"/>
</dbReference>
<name>A0A2M9G3N2_9PROT</name>
<dbReference type="OrthoDB" id="9787738at2"/>
<dbReference type="InterPro" id="IPR050508">
    <property type="entry name" value="Methyltransf_Superfamily"/>
</dbReference>
<organism evidence="2 3">
    <name type="scientific">Minwuia thermotolerans</name>
    <dbReference type="NCBI Taxonomy" id="2056226"/>
    <lineage>
        <taxon>Bacteria</taxon>
        <taxon>Pseudomonadati</taxon>
        <taxon>Pseudomonadota</taxon>
        <taxon>Alphaproteobacteria</taxon>
        <taxon>Minwuiales</taxon>
        <taxon>Minwuiaceae</taxon>
        <taxon>Minwuia</taxon>
    </lineage>
</organism>
<dbReference type="AlphaFoldDB" id="A0A2M9G3N2"/>